<feature type="transmembrane region" description="Helical" evidence="2">
    <location>
        <begin position="30"/>
        <end position="50"/>
    </location>
</feature>
<sequence>MARNLYDMEDRSTDRDSRWLHEQQERRTRIVPVGIILVALAIAGLAIYLLKDSLPGAGKGASANSPTSISASFAACDDLNGEACVLTANSYAYQGRRYHLSDISVPAETGALCPEEAQKAQRGRMALLTLLNGGQFDARPDPADANPAARRLTRDGVSLGEIMILKGHARPWSATPIDWCAS</sequence>
<gene>
    <name evidence="3" type="ORF">J2W40_003188</name>
</gene>
<protein>
    <recommendedName>
        <fullName evidence="5">Nuclease</fullName>
    </recommendedName>
</protein>
<accession>A0ABU1X5P0</accession>
<feature type="region of interest" description="Disordered" evidence="1">
    <location>
        <begin position="1"/>
        <end position="20"/>
    </location>
</feature>
<evidence type="ECO:0000313" key="3">
    <source>
        <dbReference type="EMBL" id="MDR7156347.1"/>
    </source>
</evidence>
<organism evidence="3 4">
    <name type="scientific">Sphingobium xenophagum</name>
    <dbReference type="NCBI Taxonomy" id="121428"/>
    <lineage>
        <taxon>Bacteria</taxon>
        <taxon>Pseudomonadati</taxon>
        <taxon>Pseudomonadota</taxon>
        <taxon>Alphaproteobacteria</taxon>
        <taxon>Sphingomonadales</taxon>
        <taxon>Sphingomonadaceae</taxon>
        <taxon>Sphingobium</taxon>
    </lineage>
</organism>
<proteinExistence type="predicted"/>
<keyword evidence="4" id="KW-1185">Reference proteome</keyword>
<comment type="caution">
    <text evidence="3">The sequence shown here is derived from an EMBL/GenBank/DDBJ whole genome shotgun (WGS) entry which is preliminary data.</text>
</comment>
<keyword evidence="2" id="KW-0472">Membrane</keyword>
<evidence type="ECO:0000256" key="1">
    <source>
        <dbReference type="SAM" id="MobiDB-lite"/>
    </source>
</evidence>
<evidence type="ECO:0000256" key="2">
    <source>
        <dbReference type="SAM" id="Phobius"/>
    </source>
</evidence>
<dbReference type="Proteomes" id="UP001267638">
    <property type="component" value="Unassembled WGS sequence"/>
</dbReference>
<evidence type="ECO:0000313" key="4">
    <source>
        <dbReference type="Proteomes" id="UP001267638"/>
    </source>
</evidence>
<evidence type="ECO:0008006" key="5">
    <source>
        <dbReference type="Google" id="ProtNLM"/>
    </source>
</evidence>
<keyword evidence="2" id="KW-0812">Transmembrane</keyword>
<name>A0ABU1X5P0_SPHXE</name>
<dbReference type="RefSeq" id="WP_310226544.1">
    <property type="nucleotide sequence ID" value="NZ_JAVDWV010000015.1"/>
</dbReference>
<reference evidence="3 4" key="1">
    <citation type="submission" date="2023-07" db="EMBL/GenBank/DDBJ databases">
        <title>Sorghum-associated microbial communities from plants grown in Nebraska, USA.</title>
        <authorList>
            <person name="Schachtman D."/>
        </authorList>
    </citation>
    <scope>NUCLEOTIDE SEQUENCE [LARGE SCALE GENOMIC DNA]</scope>
    <source>
        <strain evidence="3 4">4256</strain>
    </source>
</reference>
<dbReference type="EMBL" id="JAVDWV010000015">
    <property type="protein sequence ID" value="MDR7156347.1"/>
    <property type="molecule type" value="Genomic_DNA"/>
</dbReference>
<keyword evidence="2" id="KW-1133">Transmembrane helix</keyword>